<feature type="transmembrane region" description="Helical" evidence="9">
    <location>
        <begin position="179"/>
        <end position="196"/>
    </location>
</feature>
<name>A0AAJ1V2N9_9LACT</name>
<evidence type="ECO:0000256" key="7">
    <source>
        <dbReference type="ARBA" id="ARBA00022989"/>
    </source>
</evidence>
<feature type="transmembrane region" description="Helical" evidence="9">
    <location>
        <begin position="380"/>
        <end position="399"/>
    </location>
</feature>
<evidence type="ECO:0000256" key="4">
    <source>
        <dbReference type="ARBA" id="ARBA00022475"/>
    </source>
</evidence>
<dbReference type="GO" id="GO:0005283">
    <property type="term" value="F:amino acid:sodium symporter activity"/>
    <property type="evidence" value="ECO:0007669"/>
    <property type="project" value="InterPro"/>
</dbReference>
<evidence type="ECO:0000313" key="10">
    <source>
        <dbReference type="EMBL" id="MDK7187700.1"/>
    </source>
</evidence>
<organism evidence="10 11">
    <name type="scientific">Facklamia hominis</name>
    <dbReference type="NCBI Taxonomy" id="178214"/>
    <lineage>
        <taxon>Bacteria</taxon>
        <taxon>Bacillati</taxon>
        <taxon>Bacillota</taxon>
        <taxon>Bacilli</taxon>
        <taxon>Lactobacillales</taxon>
        <taxon>Aerococcaceae</taxon>
        <taxon>Facklamia</taxon>
    </lineage>
</organism>
<feature type="transmembrane region" description="Helical" evidence="9">
    <location>
        <begin position="338"/>
        <end position="359"/>
    </location>
</feature>
<dbReference type="PANTHER" id="PTHR30330:SF1">
    <property type="entry name" value="AMINO-ACID CARRIER PROTEIN ALST"/>
    <property type="match status" value="1"/>
</dbReference>
<protein>
    <submittedName>
        <fullName evidence="10">Alanine/glycine:cation symporter family protein</fullName>
    </submittedName>
</protein>
<dbReference type="PROSITE" id="PS00873">
    <property type="entry name" value="NA_ALANINE_SYMP"/>
    <property type="match status" value="1"/>
</dbReference>
<dbReference type="AlphaFoldDB" id="A0AAJ1V2N9"/>
<comment type="caution">
    <text evidence="10">The sequence shown here is derived from an EMBL/GenBank/DDBJ whole genome shotgun (WGS) entry which is preliminary data.</text>
</comment>
<feature type="transmembrane region" description="Helical" evidence="9">
    <location>
        <begin position="138"/>
        <end position="159"/>
    </location>
</feature>
<evidence type="ECO:0000256" key="1">
    <source>
        <dbReference type="ARBA" id="ARBA00004651"/>
    </source>
</evidence>
<accession>A0AAJ1V2N9</accession>
<keyword evidence="5 9" id="KW-0812">Transmembrane</keyword>
<dbReference type="Pfam" id="PF01235">
    <property type="entry name" value="Na_Ala_symp"/>
    <property type="match status" value="1"/>
</dbReference>
<keyword evidence="6 9" id="KW-0769">Symport</keyword>
<dbReference type="InterPro" id="IPR001463">
    <property type="entry name" value="Na/Ala_symport"/>
</dbReference>
<gene>
    <name evidence="10" type="ORF">QP433_06875</name>
</gene>
<dbReference type="RefSeq" id="WP_285066155.1">
    <property type="nucleotide sequence ID" value="NZ_CP138857.1"/>
</dbReference>
<proteinExistence type="inferred from homology"/>
<keyword evidence="7 9" id="KW-1133">Transmembrane helix</keyword>
<keyword evidence="8 9" id="KW-0472">Membrane</keyword>
<dbReference type="PANTHER" id="PTHR30330">
    <property type="entry name" value="AGSS FAMILY TRANSPORTER, SODIUM-ALANINE"/>
    <property type="match status" value="1"/>
</dbReference>
<evidence type="ECO:0000256" key="6">
    <source>
        <dbReference type="ARBA" id="ARBA00022847"/>
    </source>
</evidence>
<dbReference type="FunFam" id="1.20.1740.10:FF:000004">
    <property type="entry name" value="Sodium:alanine symporter family protein"/>
    <property type="match status" value="1"/>
</dbReference>
<feature type="transmembrane region" description="Helical" evidence="9">
    <location>
        <begin position="208"/>
        <end position="230"/>
    </location>
</feature>
<evidence type="ECO:0000256" key="2">
    <source>
        <dbReference type="ARBA" id="ARBA00009261"/>
    </source>
</evidence>
<evidence type="ECO:0000313" key="11">
    <source>
        <dbReference type="Proteomes" id="UP001229251"/>
    </source>
</evidence>
<evidence type="ECO:0000256" key="9">
    <source>
        <dbReference type="RuleBase" id="RU363064"/>
    </source>
</evidence>
<feature type="transmembrane region" description="Helical" evidence="9">
    <location>
        <begin position="298"/>
        <end position="318"/>
    </location>
</feature>
<keyword evidence="3 9" id="KW-0813">Transport</keyword>
<dbReference type="Proteomes" id="UP001229251">
    <property type="component" value="Unassembled WGS sequence"/>
</dbReference>
<feature type="transmembrane region" description="Helical" evidence="9">
    <location>
        <begin position="87"/>
        <end position="105"/>
    </location>
</feature>
<dbReference type="NCBIfam" id="TIGR00835">
    <property type="entry name" value="agcS"/>
    <property type="match status" value="1"/>
</dbReference>
<evidence type="ECO:0000256" key="3">
    <source>
        <dbReference type="ARBA" id="ARBA00022448"/>
    </source>
</evidence>
<dbReference type="Gene3D" id="1.20.1740.10">
    <property type="entry name" value="Amino acid/polyamine transporter I"/>
    <property type="match status" value="1"/>
</dbReference>
<reference evidence="10" key="1">
    <citation type="submission" date="2023-05" db="EMBL/GenBank/DDBJ databases">
        <title>Cataloging the Phylogenetic Diversity of Human Bladder Bacteria.</title>
        <authorList>
            <person name="Du J."/>
        </authorList>
    </citation>
    <scope>NUCLEOTIDE SEQUENCE</scope>
    <source>
        <strain evidence="10">UMB1231</strain>
    </source>
</reference>
<feature type="transmembrane region" description="Helical" evidence="9">
    <location>
        <begin position="12"/>
        <end position="39"/>
    </location>
</feature>
<evidence type="ECO:0000256" key="8">
    <source>
        <dbReference type="ARBA" id="ARBA00023136"/>
    </source>
</evidence>
<feature type="transmembrane region" description="Helical" evidence="9">
    <location>
        <begin position="411"/>
        <end position="434"/>
    </location>
</feature>
<dbReference type="PRINTS" id="PR00175">
    <property type="entry name" value="NAALASMPORT"/>
</dbReference>
<feature type="transmembrane region" description="Helical" evidence="9">
    <location>
        <begin position="242"/>
        <end position="261"/>
    </location>
</feature>
<dbReference type="GO" id="GO:0005886">
    <property type="term" value="C:plasma membrane"/>
    <property type="evidence" value="ECO:0007669"/>
    <property type="project" value="UniProtKB-SubCell"/>
</dbReference>
<comment type="similarity">
    <text evidence="2 9">Belongs to the alanine or glycine:cation symporter (AGCS) (TC 2.A.25) family.</text>
</comment>
<sequence length="465" mass="50500">MDLLLQINSYLYYPILIIILIGAGLYFTVRTGFLQISLFRESLRVLKEKPHDGEVSSFQALMISTASRVGTGNIVGVAQAICLGGYGAVFWMWLIALIGSSSAFIESTLAQIYKRKGEDGSSYGGPSYYIEIALGSRFFGVLFAIFLILTYAVGFNMLASFNMTDSFRVYDFFVEGQTSWIIGACLALVAGSCILGGGKRIIKATSTLVPLMGILFVAMALFMIIRHIHFMPVVFKNIFADAFNFQAIFGGLAGSALVHGIKRGLYSNEAGMGSAPNAAAAADVSHPVKQGLVQMFSVFLDTLVICSATAFMAMASGVEATPELAGAAYVQESLSTVFGHYGYIFITLSLTLFAFTTLLGNLYYVDSCLTYLNKKTPSKTFMLVYRLIAIALIFLGSSLKMDFAWNIADFLMALMVLVNIPAILLLGNQAIAALNDYKKQAKAGLDPHFVGSHIGIDESKLDYWK</sequence>
<dbReference type="EMBL" id="JASOOE010000013">
    <property type="protein sequence ID" value="MDK7187700.1"/>
    <property type="molecule type" value="Genomic_DNA"/>
</dbReference>
<keyword evidence="4 9" id="KW-1003">Cell membrane</keyword>
<comment type="subcellular location">
    <subcellularLocation>
        <location evidence="1 9">Cell membrane</location>
        <topology evidence="1 9">Multi-pass membrane protein</topology>
    </subcellularLocation>
</comment>
<evidence type="ECO:0000256" key="5">
    <source>
        <dbReference type="ARBA" id="ARBA00022692"/>
    </source>
</evidence>